<proteinExistence type="predicted"/>
<dbReference type="EMBL" id="OIVN01004294">
    <property type="protein sequence ID" value="SPD16528.1"/>
    <property type="molecule type" value="Genomic_DNA"/>
</dbReference>
<evidence type="ECO:0000256" key="1">
    <source>
        <dbReference type="SAM" id="MobiDB-lite"/>
    </source>
</evidence>
<feature type="compositionally biased region" description="Basic and acidic residues" evidence="1">
    <location>
        <begin position="1"/>
        <end position="12"/>
    </location>
</feature>
<organism evidence="2">
    <name type="scientific">Fagus sylvatica</name>
    <name type="common">Beechnut</name>
    <dbReference type="NCBI Taxonomy" id="28930"/>
    <lineage>
        <taxon>Eukaryota</taxon>
        <taxon>Viridiplantae</taxon>
        <taxon>Streptophyta</taxon>
        <taxon>Embryophyta</taxon>
        <taxon>Tracheophyta</taxon>
        <taxon>Spermatophyta</taxon>
        <taxon>Magnoliopsida</taxon>
        <taxon>eudicotyledons</taxon>
        <taxon>Gunneridae</taxon>
        <taxon>Pentapetalae</taxon>
        <taxon>rosids</taxon>
        <taxon>fabids</taxon>
        <taxon>Fagales</taxon>
        <taxon>Fagaceae</taxon>
        <taxon>Fagus</taxon>
    </lineage>
</organism>
<dbReference type="AlphaFoldDB" id="A0A2N9HWP8"/>
<name>A0A2N9HWP8_FAGSY</name>
<accession>A0A2N9HWP8</accession>
<protein>
    <submittedName>
        <fullName evidence="2">Uncharacterized protein</fullName>
    </submittedName>
</protein>
<reference evidence="2" key="1">
    <citation type="submission" date="2018-02" db="EMBL/GenBank/DDBJ databases">
        <authorList>
            <person name="Cohen D.B."/>
            <person name="Kent A.D."/>
        </authorList>
    </citation>
    <scope>NUCLEOTIDE SEQUENCE</scope>
</reference>
<evidence type="ECO:0000313" key="2">
    <source>
        <dbReference type="EMBL" id="SPD16528.1"/>
    </source>
</evidence>
<gene>
    <name evidence="2" type="ORF">FSB_LOCUS44410</name>
</gene>
<feature type="region of interest" description="Disordered" evidence="1">
    <location>
        <begin position="1"/>
        <end position="29"/>
    </location>
</feature>
<sequence>MRREAARREARRGTMARRGARASGSRGLRGGFLVDSGGGLIHSGLGSVARLFAVGLWGGLPR</sequence>